<name>A0A7S5WS23_9CAUD</name>
<evidence type="ECO:0000313" key="1">
    <source>
        <dbReference type="EMBL" id="QKY79002.1"/>
    </source>
</evidence>
<evidence type="ECO:0000313" key="2">
    <source>
        <dbReference type="Proteomes" id="UP000594363"/>
    </source>
</evidence>
<proteinExistence type="predicted"/>
<dbReference type="EMBL" id="MT498043">
    <property type="protein sequence ID" value="QKY79002.1"/>
    <property type="molecule type" value="Genomic_DNA"/>
</dbReference>
<sequence>MTAWPDLPPVPALRAVPAHAPIPQVVGSVAAIRNLPHHTILRVQTGAAAQIINDGDAHYLSYAGTDEVDYLDPTDLTWDRHSYDSLTRMLPAVILDQPAA</sequence>
<dbReference type="Proteomes" id="UP000594363">
    <property type="component" value="Segment"/>
</dbReference>
<accession>A0A7S5WS23</accession>
<reference evidence="1 2" key="1">
    <citation type="submission" date="2020-05" db="EMBL/GenBank/DDBJ databases">
        <authorList>
            <person name="Bohanan V.A."/>
            <person name="Brazelton B.R."/>
            <person name="Coffey L.M."/>
            <person name="Donovan A.R."/>
            <person name="Gales A.C."/>
            <person name="Glasscock A.J."/>
            <person name="Grill M."/>
            <person name="Harper M.C."/>
            <person name="Hollowell C.E."/>
            <person name="Liu T.Y."/>
            <person name="Mansour C."/>
            <person name="McDowell A.D."/>
            <person name="Miller T.E."/>
            <person name="Nash A.G."/>
            <person name="Seo J."/>
            <person name="Sherman Z.A."/>
            <person name="Albert R.M."/>
            <person name="Ayala A."/>
            <person name="Monti D.L."/>
            <person name="Garlena R.A."/>
            <person name="Russell D.A."/>
            <person name="Pope W.H."/>
            <person name="Jacobs-Sera D."/>
            <person name="Hatfull G.F."/>
        </authorList>
    </citation>
    <scope>NUCLEOTIDE SEQUENCE [LARGE SCALE GENOMIC DNA]</scope>
</reference>
<protein>
    <submittedName>
        <fullName evidence="1">Uncharacterized protein</fullName>
    </submittedName>
</protein>
<gene>
    <name evidence="1" type="primary">54</name>
    <name evidence="1" type="ORF">Jinkies_54</name>
</gene>
<organism evidence="1 2">
    <name type="scientific">Arthrobacter phage Jinkies</name>
    <dbReference type="NCBI Taxonomy" id="2743903"/>
    <lineage>
        <taxon>Viruses</taxon>
        <taxon>Duplodnaviria</taxon>
        <taxon>Heunggongvirae</taxon>
        <taxon>Uroviricota</taxon>
        <taxon>Caudoviricetes</taxon>
        <taxon>Berryhillviridae</taxon>
        <taxon>Jinkiesvirus</taxon>
        <taxon>Jinkiesvirus jinkies</taxon>
    </lineage>
</organism>
<keyword evidence="2" id="KW-1185">Reference proteome</keyword>